<dbReference type="NCBIfam" id="NF033679">
    <property type="entry name" value="DNRLRE_dom"/>
    <property type="match status" value="1"/>
</dbReference>
<dbReference type="InterPro" id="IPR022385">
    <property type="entry name" value="Rhs_assc_core"/>
</dbReference>
<evidence type="ECO:0000313" key="2">
    <source>
        <dbReference type="EMBL" id="MXG88414.1"/>
    </source>
</evidence>
<feature type="region of interest" description="Disordered" evidence="1">
    <location>
        <begin position="533"/>
        <end position="565"/>
    </location>
</feature>
<feature type="region of interest" description="Disordered" evidence="1">
    <location>
        <begin position="1774"/>
        <end position="1799"/>
    </location>
</feature>
<name>A0A6L7F0P2_9ACTN</name>
<comment type="caution">
    <text evidence="2">The sequence shown here is derived from an EMBL/GenBank/DDBJ whole genome shotgun (WGS) entry which is preliminary data.</text>
</comment>
<dbReference type="RefSeq" id="WP_160874765.1">
    <property type="nucleotide sequence ID" value="NZ_WUEK01000001.1"/>
</dbReference>
<evidence type="ECO:0000313" key="3">
    <source>
        <dbReference type="Proteomes" id="UP000473325"/>
    </source>
</evidence>
<organism evidence="2 3">
    <name type="scientific">Nocardioides flavescens</name>
    <dbReference type="NCBI Taxonomy" id="2691959"/>
    <lineage>
        <taxon>Bacteria</taxon>
        <taxon>Bacillati</taxon>
        <taxon>Actinomycetota</taxon>
        <taxon>Actinomycetes</taxon>
        <taxon>Propionibacteriales</taxon>
        <taxon>Nocardioidaceae</taxon>
        <taxon>Nocardioides</taxon>
    </lineage>
</organism>
<feature type="compositionally biased region" description="Acidic residues" evidence="1">
    <location>
        <begin position="756"/>
        <end position="768"/>
    </location>
</feature>
<dbReference type="InterPro" id="IPR031325">
    <property type="entry name" value="RHS_repeat"/>
</dbReference>
<dbReference type="Pfam" id="PF05593">
    <property type="entry name" value="RHS_repeat"/>
    <property type="match status" value="1"/>
</dbReference>
<protein>
    <submittedName>
        <fullName evidence="2">DNRLRE domain-containing protein</fullName>
    </submittedName>
</protein>
<dbReference type="Proteomes" id="UP000473325">
    <property type="component" value="Unassembled WGS sequence"/>
</dbReference>
<feature type="compositionally biased region" description="Polar residues" evidence="1">
    <location>
        <begin position="545"/>
        <end position="565"/>
    </location>
</feature>
<sequence length="2903" mass="307004">MLVPSLSTETSNSFLLPDGSIRVENALEAINYETAAGDWAPVDNSLVDAAGSTYAVENAEAAYRVQIPEDAGRHPIKFSTDGVWVTLKMRGLDGTPDVSDATATFDDVEGASSVELEAQGDSVKESITLDVPPVNAPVFTYDISASAGLTPNLSNSGAIEFTDSSSVVKAVIPAGFMYDSATPAPALSQSVGYELSRVGTGWILEVRPSMEWLTASERIYPVVVDPTIGRPDLPQSIDCVLKSQAPTTSFCANGNEFIRVGKDASGNRFRGLLDFNTNAIPAGSTINDAYVRMSVGANNSTNGSAQSYGLGRTANAFTNAATWNTYNGSNGWASGNPGAPVGTLSSININASSGLVTFPGLSSIVQGWIDTPSTHTGLVVVPQHNVAHLIAFKPRLADVPPELIVTYTAPPPASSHNPPDISASQTRCSDPGYNNTGRVAVSANNPNNYAAPLQLTLNGQSQSWASVAAGASVSTEFTGLPKGTLNGVGSLGSPVDASRGYSVTVAECPLIPYEPDAPQDTFPETAARALPSEFAGSGSGRVDSLSASSQSLPGGSGYTASSVGKTSWRTATTASGTSGPIAMRATPVLLGEDECTGGSCEEDTRPAAGADADGDSFAARLVGPATSTTPSSSAFQIGLTRTADSANTPGGSHNDIDVQVSYASFEKAYGGNWSDRLIVEAFPACRETTPQVAACRVSVPVPSVNDPTTKSLAFTATPPLNSGEAVPTGQTQAAMQNCFSPARYYGASSAPTPDATEWDGDDDSQDEEALGKYSANERDESSGYDDGDGADDTYLDTKDPNAPQPAQSRAAWELSTNGSDGALCRGLVYQVRAGAGGYAMAAASNGSNGGGTSGGGSASSAPSALETSAGWQVGDGSGDFRWSYPFTMPTGQAGEAPQMSMGYSSAVVDGLVGDSPAQASQLGLGWSMEPGHISRTYASCYDDSSPTNRDLSGNLCWRTQGGTVVNDLNLVLEGRSTRIIKDGTSGAYRLQDDAGWKVEVGSGGSNGFVADQGAPLPDNADGNDEFFKLTSPDGTRYFFGYGTTSVWTVPVRGNNSGEPCNGQSITATACIQGWQWNLDRVVDADGNRVKYTYASQQNKYKTNGSLVSYTAAGQLATIQYGFPRPTPAPENESMSPQVVVQVETVDRCVAAINWTKNQDGFNTDRPDCGQADAGGSQRQWPDVPTDLLCMNKTAANCDNTSPAFFSTKLYANLKTYRGPNLQTPGGTQNTPPTDIYVFKYSMPDPDGTPGAGDQKPDEADLLLQAVQHVPRDNSTTKPTSYALPGVLFDYKPLANRVVAEGNSDKLLKKYRLDKVTNELGGTTEVTYGQQNRCTKAMVDNFSAFNSTGDCFTPRRPGENGGRLAWYHKYLVTRLQLGDRALRLDGATNEPSLGKMRQYRYTYRGEPGWRFDGESKNTPLKYRSWSDWRGYQTTLIRTMKVNRTNPSTPTNTAKSLRRVVVFRGFYGSRVNNSGQKYVTGYTSNDATTGYRRGYVSTVEQGPAGDRNLRDRNSLRGKIAEETVLEPPEEAFCTSGQQSPCKAKWITRTYHGFEIYRSALSSHGLAANFTGERMTRMHTRVTRGNAQNGTSNDRRHTIERTFHEGGTSHRGLLLGVVTELTDKGASTTAKPGGDRNICTLTTWAGNTTNDKWIRVPTRVRVLDQQTGDTCTQPVSDITNKYDGYSSAAAQPDTSITRGQLTRVETAASSAAQPNLPAIVTSTRYDNYGRIIGTTDGKNFDTTTSYLSSSNTTGCGFDDLPCQVTVTTNRSQVVSKLEPRRGLPEEVTDFGNPAASANDDAKTTTTYDGYGRVLTVTSPKLQGTGKTSISYDYAVYGSNTVNGYQPAQIKTTSQRAGAGAGATTDVSYAYMDGWGRTIEAQSLQADGSGRVASATGYDELGTPYLSVPVIANADQPGSGLINANPANAVRWNQTLTDAAGRVTEVEHRNGANSIRYTDRATQQGDRTITTARAGGNDVTGTTVTTVDGWGRTSRVEQHLTAATVDQPPTAQAPATAASYTYDGNNNLTDISADISGTRLWHYEYDLAGRRVATSDPDTGTTSATFDANSNQVTTRNPVDGILKTIYDDQDRPTKQFKLLNGTGPEPGDCVDPPATQTDCSPIAKWTYDAATNGDGRPAVSTSYTHLGTFTESVDGYDLNGNPLQQTYDYYPTDSGRVTFSNSQTYNDADMVTSTTYGAVANLAAMTVSTSFGPDAAVATMTATQTGQPSTNLLTATYDKAGRPLRALSEGADASRHLNREYAWDNATGRLTRVGGSAFGTLDYSYDTIGNVGSVLASNLYKNAPPNYVNSAWCYGYDGLNRISYAMTGRAGECLVAPDTTQLVGASETRFYGYSKDRLSSVNTYVPDTAGDAAVSNYAYQGAGPHHATQITTDVELEATPRNTALHYDPVGRADQISTDAGVATYSYNPTGTLKSVTGPDLNSDSDITVLDSDYAYDTAGMRVGLRERYKLVRGFTTNLTYYAGGTEVSIANGGAAQARRVFTSPGGKPLATVFGQGTSTTPSAPTWTFSLGDAQNSVRFVRGATTDTRPTYRPFGEQIANGGNDRRGYLNKPVDRTGDVRLDQRNYPARLNVLTSPDALFNVDDPDSLNPYAYARNNPVSLMDPSGLEPRPWHNPDYNEETDGPANPYGDTGLGESTLMGSSYGVPINYNTDTPAQIAAAERIYDILGTQYQSTAPDLPPRSTRDWIGLGVGLGITVVGGAACTAGTAGFGLAVCFGATGAAGSLAENAISDSGDHSASGYVKAAVLGGALGAGTAGLGSAGRGLLATTGRGAGGSIARALPSFPRALAGGAADTHVYFGLVNGKPVYAGITNNFARRQAQHGSRFVLDQITTAPVTRGQARAIEQALIVRNPGFQNKINSISPKHPYYQEAVGWGEAWLVQNGL</sequence>
<dbReference type="InterPro" id="IPR050708">
    <property type="entry name" value="T6SS_VgrG/RHS"/>
</dbReference>
<feature type="region of interest" description="Disordered" evidence="1">
    <location>
        <begin position="2622"/>
        <end position="2643"/>
    </location>
</feature>
<evidence type="ECO:0000256" key="1">
    <source>
        <dbReference type="SAM" id="MobiDB-lite"/>
    </source>
</evidence>
<keyword evidence="3" id="KW-1185">Reference proteome</keyword>
<dbReference type="PANTHER" id="PTHR32305">
    <property type="match status" value="1"/>
</dbReference>
<accession>A0A6L7F0P2</accession>
<feature type="region of interest" description="Disordered" evidence="1">
    <location>
        <begin position="745"/>
        <end position="809"/>
    </location>
</feature>
<dbReference type="EMBL" id="WUEK01000001">
    <property type="protein sequence ID" value="MXG88414.1"/>
    <property type="molecule type" value="Genomic_DNA"/>
</dbReference>
<gene>
    <name evidence="2" type="ORF">GRQ65_02485</name>
</gene>
<dbReference type="Gene3D" id="2.180.10.10">
    <property type="entry name" value="RHS repeat-associated core"/>
    <property type="match status" value="1"/>
</dbReference>
<feature type="compositionally biased region" description="Acidic residues" evidence="1">
    <location>
        <begin position="782"/>
        <end position="794"/>
    </location>
</feature>
<reference evidence="2 3" key="1">
    <citation type="submission" date="2019-12" db="EMBL/GenBank/DDBJ databases">
        <authorList>
            <person name="Kun Z."/>
        </authorList>
    </citation>
    <scope>NUCLEOTIDE SEQUENCE [LARGE SCALE GENOMIC DNA]</scope>
    <source>
        <strain evidence="2 3">YIM 123512</strain>
    </source>
</reference>
<dbReference type="PANTHER" id="PTHR32305:SF15">
    <property type="entry name" value="PROTEIN RHSA-RELATED"/>
    <property type="match status" value="1"/>
</dbReference>
<proteinExistence type="predicted"/>
<dbReference type="NCBIfam" id="TIGR03696">
    <property type="entry name" value="Rhs_assc_core"/>
    <property type="match status" value="1"/>
</dbReference>